<dbReference type="PROSITE" id="PS50835">
    <property type="entry name" value="IG_LIKE"/>
    <property type="match status" value="2"/>
</dbReference>
<keyword evidence="3 9" id="KW-0732">Signal</keyword>
<sequence length="367" mass="41512">MLSNAQRTSTMLKLLIFFLLFRTGFITSAAVVQTKVLETFNAGETITLECFISEEHENYYSWFKQSLGEAPTCILTLYADATTPTFYGDFKNDERLTAVKKKTYFALIIKESKPSDTGIYYCGIRDYDLITFSNGLFLNYKGVNTRHHHIKQFLSAVDSSTWVNEHEFNPGDSVNLHCTVLTERCVGNHSVYWFRHETGDTHPGIIYKHGNSNDQCKKSSERDSHSQSCIYNLPKRNLSLTDAGTYYCAVAMCGEILFGNGSRLEIGEPISEFVWTDLKVPVLVATNILCLVIIAILCKRTKKRQETFSETQPLQTLSSSPVNEGAPEEISYAAVHFPGRNSNRHETERRSSYAHVLYSTARGYSTK</sequence>
<dbReference type="InterPro" id="IPR013783">
    <property type="entry name" value="Ig-like_fold"/>
</dbReference>
<dbReference type="GO" id="GO:0005886">
    <property type="term" value="C:plasma membrane"/>
    <property type="evidence" value="ECO:0007669"/>
    <property type="project" value="UniProtKB-SubCell"/>
</dbReference>
<dbReference type="SMART" id="SM00406">
    <property type="entry name" value="IGv"/>
    <property type="match status" value="2"/>
</dbReference>
<evidence type="ECO:0000313" key="12">
    <source>
        <dbReference type="Proteomes" id="UP001479290"/>
    </source>
</evidence>
<evidence type="ECO:0000256" key="7">
    <source>
        <dbReference type="ARBA" id="ARBA00023180"/>
    </source>
</evidence>
<gene>
    <name evidence="11" type="ORF">ABG768_025607</name>
</gene>
<feature type="chain" id="PRO_5043688274" description="Ig-like domain-containing protein" evidence="9">
    <location>
        <begin position="30"/>
        <end position="367"/>
    </location>
</feature>
<dbReference type="InterPro" id="IPR052051">
    <property type="entry name" value="TCR_complex_component"/>
</dbReference>
<dbReference type="PANTHER" id="PTHR19433:SF133">
    <property type="entry name" value="IMMUNE-TYPE RECEPTOR 5 PRECURSOR-RELATED"/>
    <property type="match status" value="1"/>
</dbReference>
<protein>
    <recommendedName>
        <fullName evidence="10">Ig-like domain-containing protein</fullName>
    </recommendedName>
</protein>
<feature type="transmembrane region" description="Helical" evidence="8">
    <location>
        <begin position="280"/>
        <end position="298"/>
    </location>
</feature>
<evidence type="ECO:0000256" key="3">
    <source>
        <dbReference type="ARBA" id="ARBA00022729"/>
    </source>
</evidence>
<dbReference type="InterPro" id="IPR003599">
    <property type="entry name" value="Ig_sub"/>
</dbReference>
<evidence type="ECO:0000256" key="5">
    <source>
        <dbReference type="ARBA" id="ARBA00023136"/>
    </source>
</evidence>
<dbReference type="EMBL" id="JAWDJR010000007">
    <property type="protein sequence ID" value="KAK9972286.1"/>
    <property type="molecule type" value="Genomic_DNA"/>
</dbReference>
<keyword evidence="7" id="KW-0325">Glycoprotein</keyword>
<evidence type="ECO:0000256" key="4">
    <source>
        <dbReference type="ARBA" id="ARBA00022859"/>
    </source>
</evidence>
<dbReference type="AlphaFoldDB" id="A0AAW2AF32"/>
<keyword evidence="8" id="KW-0812">Transmembrane</keyword>
<dbReference type="InterPro" id="IPR013106">
    <property type="entry name" value="Ig_V-set"/>
</dbReference>
<evidence type="ECO:0000256" key="9">
    <source>
        <dbReference type="SAM" id="SignalP"/>
    </source>
</evidence>
<evidence type="ECO:0000256" key="2">
    <source>
        <dbReference type="ARBA" id="ARBA00022475"/>
    </source>
</evidence>
<feature type="signal peptide" evidence="9">
    <location>
        <begin position="1"/>
        <end position="29"/>
    </location>
</feature>
<keyword evidence="4" id="KW-0391">Immunity</keyword>
<dbReference type="SUPFAM" id="SSF48726">
    <property type="entry name" value="Immunoglobulin"/>
    <property type="match status" value="2"/>
</dbReference>
<evidence type="ECO:0000256" key="8">
    <source>
        <dbReference type="SAM" id="Phobius"/>
    </source>
</evidence>
<feature type="domain" description="Ig-like" evidence="10">
    <location>
        <begin position="155"/>
        <end position="250"/>
    </location>
</feature>
<dbReference type="PANTHER" id="PTHR19433">
    <property type="entry name" value="T-CELL RECEPTOR ALPHA CHAIN V REGION-RELATED"/>
    <property type="match status" value="1"/>
</dbReference>
<reference evidence="11 12" key="1">
    <citation type="submission" date="2024-05" db="EMBL/GenBank/DDBJ databases">
        <title>A high-quality chromosomal-level genome assembly of Topmouth culter (Culter alburnus).</title>
        <authorList>
            <person name="Zhao H."/>
        </authorList>
    </citation>
    <scope>NUCLEOTIDE SEQUENCE [LARGE SCALE GENOMIC DNA]</scope>
    <source>
        <strain evidence="11">CATC2023</strain>
        <tissue evidence="11">Muscle</tissue>
    </source>
</reference>
<evidence type="ECO:0000256" key="6">
    <source>
        <dbReference type="ARBA" id="ARBA00023157"/>
    </source>
</evidence>
<proteinExistence type="predicted"/>
<evidence type="ECO:0000256" key="1">
    <source>
        <dbReference type="ARBA" id="ARBA00004236"/>
    </source>
</evidence>
<keyword evidence="12" id="KW-1185">Reference proteome</keyword>
<dbReference type="GO" id="GO:0009617">
    <property type="term" value="P:response to bacterium"/>
    <property type="evidence" value="ECO:0007669"/>
    <property type="project" value="TreeGrafter"/>
</dbReference>
<dbReference type="SMART" id="SM00409">
    <property type="entry name" value="IG"/>
    <property type="match status" value="2"/>
</dbReference>
<dbReference type="Proteomes" id="UP001479290">
    <property type="component" value="Unassembled WGS sequence"/>
</dbReference>
<keyword evidence="2" id="KW-1003">Cell membrane</keyword>
<keyword evidence="8" id="KW-1133">Transmembrane helix</keyword>
<keyword evidence="5 8" id="KW-0472">Membrane</keyword>
<feature type="domain" description="Ig-like" evidence="10">
    <location>
        <begin position="43"/>
        <end position="133"/>
    </location>
</feature>
<keyword evidence="6" id="KW-1015">Disulfide bond</keyword>
<dbReference type="Gene3D" id="2.60.40.10">
    <property type="entry name" value="Immunoglobulins"/>
    <property type="match status" value="2"/>
</dbReference>
<dbReference type="CDD" id="cd00099">
    <property type="entry name" value="IgV"/>
    <property type="match status" value="2"/>
</dbReference>
<organism evidence="11 12">
    <name type="scientific">Culter alburnus</name>
    <name type="common">Topmouth culter</name>
    <dbReference type="NCBI Taxonomy" id="194366"/>
    <lineage>
        <taxon>Eukaryota</taxon>
        <taxon>Metazoa</taxon>
        <taxon>Chordata</taxon>
        <taxon>Craniata</taxon>
        <taxon>Vertebrata</taxon>
        <taxon>Euteleostomi</taxon>
        <taxon>Actinopterygii</taxon>
        <taxon>Neopterygii</taxon>
        <taxon>Teleostei</taxon>
        <taxon>Ostariophysi</taxon>
        <taxon>Cypriniformes</taxon>
        <taxon>Xenocyprididae</taxon>
        <taxon>Xenocypridinae</taxon>
        <taxon>Culter</taxon>
    </lineage>
</organism>
<accession>A0AAW2AF32</accession>
<name>A0AAW2AF32_CULAL</name>
<dbReference type="GO" id="GO:0002376">
    <property type="term" value="P:immune system process"/>
    <property type="evidence" value="ECO:0007669"/>
    <property type="project" value="UniProtKB-KW"/>
</dbReference>
<evidence type="ECO:0000259" key="10">
    <source>
        <dbReference type="PROSITE" id="PS50835"/>
    </source>
</evidence>
<comment type="caution">
    <text evidence="11">The sequence shown here is derived from an EMBL/GenBank/DDBJ whole genome shotgun (WGS) entry which is preliminary data.</text>
</comment>
<comment type="subcellular location">
    <subcellularLocation>
        <location evidence="1">Cell membrane</location>
    </subcellularLocation>
</comment>
<dbReference type="Pfam" id="PF07686">
    <property type="entry name" value="V-set"/>
    <property type="match status" value="2"/>
</dbReference>
<dbReference type="InterPro" id="IPR007110">
    <property type="entry name" value="Ig-like_dom"/>
</dbReference>
<evidence type="ECO:0000313" key="11">
    <source>
        <dbReference type="EMBL" id="KAK9972286.1"/>
    </source>
</evidence>
<dbReference type="InterPro" id="IPR036179">
    <property type="entry name" value="Ig-like_dom_sf"/>
</dbReference>